<dbReference type="SMART" id="SM00304">
    <property type="entry name" value="HAMP"/>
    <property type="match status" value="1"/>
</dbReference>
<evidence type="ECO:0000256" key="6">
    <source>
        <dbReference type="SAM" id="Phobius"/>
    </source>
</evidence>
<evidence type="ECO:0000313" key="9">
    <source>
        <dbReference type="Proteomes" id="UP001595715"/>
    </source>
</evidence>
<dbReference type="CDD" id="cd06225">
    <property type="entry name" value="HAMP"/>
    <property type="match status" value="1"/>
</dbReference>
<keyword evidence="3" id="KW-0597">Phosphoprotein</keyword>
<dbReference type="InterPro" id="IPR010559">
    <property type="entry name" value="Sig_transdc_His_kin_internal"/>
</dbReference>
<protein>
    <submittedName>
        <fullName evidence="8">Sensor histidine kinase</fullName>
        <ecNumber evidence="8">2.7.13.3</ecNumber>
    </submittedName>
</protein>
<dbReference type="Pfam" id="PF00672">
    <property type="entry name" value="HAMP"/>
    <property type="match status" value="1"/>
</dbReference>
<dbReference type="EMBL" id="JBHSAM010000033">
    <property type="protein sequence ID" value="MFC4102447.1"/>
    <property type="molecule type" value="Genomic_DNA"/>
</dbReference>
<evidence type="ECO:0000256" key="5">
    <source>
        <dbReference type="ARBA" id="ARBA00023136"/>
    </source>
</evidence>
<dbReference type="Proteomes" id="UP001595715">
    <property type="component" value="Unassembled WGS sequence"/>
</dbReference>
<dbReference type="Gene3D" id="6.10.340.10">
    <property type="match status" value="1"/>
</dbReference>
<dbReference type="Pfam" id="PF06580">
    <property type="entry name" value="His_kinase"/>
    <property type="match status" value="1"/>
</dbReference>
<keyword evidence="4 8" id="KW-0808">Transferase</keyword>
<evidence type="ECO:0000259" key="7">
    <source>
        <dbReference type="PROSITE" id="PS50885"/>
    </source>
</evidence>
<evidence type="ECO:0000256" key="4">
    <source>
        <dbReference type="ARBA" id="ARBA00022679"/>
    </source>
</evidence>
<dbReference type="SUPFAM" id="SSF55874">
    <property type="entry name" value="ATPase domain of HSP90 chaperone/DNA topoisomerase II/histidine kinase"/>
    <property type="match status" value="1"/>
</dbReference>
<dbReference type="GO" id="GO:0004673">
    <property type="term" value="F:protein histidine kinase activity"/>
    <property type="evidence" value="ECO:0007669"/>
    <property type="project" value="UniProtKB-EC"/>
</dbReference>
<gene>
    <name evidence="8" type="ORF">ACFOZ8_22780</name>
</gene>
<keyword evidence="8" id="KW-0418">Kinase</keyword>
<feature type="domain" description="HAMP" evidence="7">
    <location>
        <begin position="323"/>
        <end position="376"/>
    </location>
</feature>
<keyword evidence="6" id="KW-1133">Transmembrane helix</keyword>
<organism evidence="8 9">
    <name type="scientific">Paenibacillus xanthanilyticus</name>
    <dbReference type="NCBI Taxonomy" id="1783531"/>
    <lineage>
        <taxon>Bacteria</taxon>
        <taxon>Bacillati</taxon>
        <taxon>Bacillota</taxon>
        <taxon>Bacilli</taxon>
        <taxon>Bacillales</taxon>
        <taxon>Paenibacillaceae</taxon>
        <taxon>Paenibacillus</taxon>
    </lineage>
</organism>
<dbReference type="InterPro" id="IPR036890">
    <property type="entry name" value="HATPase_C_sf"/>
</dbReference>
<comment type="caution">
    <text evidence="8">The sequence shown here is derived from an EMBL/GenBank/DDBJ whole genome shotgun (WGS) entry which is preliminary data.</text>
</comment>
<dbReference type="SUPFAM" id="SSF158472">
    <property type="entry name" value="HAMP domain-like"/>
    <property type="match status" value="1"/>
</dbReference>
<evidence type="ECO:0000313" key="8">
    <source>
        <dbReference type="EMBL" id="MFC4102447.1"/>
    </source>
</evidence>
<evidence type="ECO:0000256" key="1">
    <source>
        <dbReference type="ARBA" id="ARBA00004651"/>
    </source>
</evidence>
<dbReference type="PANTHER" id="PTHR34220">
    <property type="entry name" value="SENSOR HISTIDINE KINASE YPDA"/>
    <property type="match status" value="1"/>
</dbReference>
<dbReference type="InterPro" id="IPR050640">
    <property type="entry name" value="Bact_2-comp_sensor_kinase"/>
</dbReference>
<keyword evidence="5 6" id="KW-0472">Membrane</keyword>
<accession>A0ABV8K8S1</accession>
<evidence type="ECO:0000256" key="3">
    <source>
        <dbReference type="ARBA" id="ARBA00022553"/>
    </source>
</evidence>
<dbReference type="InterPro" id="IPR003660">
    <property type="entry name" value="HAMP_dom"/>
</dbReference>
<dbReference type="RefSeq" id="WP_377721064.1">
    <property type="nucleotide sequence ID" value="NZ_JBHSAM010000033.1"/>
</dbReference>
<dbReference type="Gene3D" id="3.30.565.10">
    <property type="entry name" value="Histidine kinase-like ATPase, C-terminal domain"/>
    <property type="match status" value="1"/>
</dbReference>
<feature type="transmembrane region" description="Helical" evidence="6">
    <location>
        <begin position="12"/>
        <end position="33"/>
    </location>
</feature>
<feature type="transmembrane region" description="Helical" evidence="6">
    <location>
        <begin position="302"/>
        <end position="322"/>
    </location>
</feature>
<name>A0ABV8K8S1_9BACL</name>
<keyword evidence="2" id="KW-1003">Cell membrane</keyword>
<keyword evidence="6" id="KW-0812">Transmembrane</keyword>
<comment type="subcellular location">
    <subcellularLocation>
        <location evidence="1">Cell membrane</location>
        <topology evidence="1">Multi-pass membrane protein</topology>
    </subcellularLocation>
</comment>
<dbReference type="PROSITE" id="PS50885">
    <property type="entry name" value="HAMP"/>
    <property type="match status" value="1"/>
</dbReference>
<dbReference type="EC" id="2.7.13.3" evidence="8"/>
<reference evidence="9" key="1">
    <citation type="journal article" date="2019" name="Int. J. Syst. Evol. Microbiol.">
        <title>The Global Catalogue of Microorganisms (GCM) 10K type strain sequencing project: providing services to taxonomists for standard genome sequencing and annotation.</title>
        <authorList>
            <consortium name="The Broad Institute Genomics Platform"/>
            <consortium name="The Broad Institute Genome Sequencing Center for Infectious Disease"/>
            <person name="Wu L."/>
            <person name="Ma J."/>
        </authorList>
    </citation>
    <scope>NUCLEOTIDE SEQUENCE [LARGE SCALE GENOMIC DNA]</scope>
    <source>
        <strain evidence="9">IBRC-M 10987</strain>
    </source>
</reference>
<dbReference type="PANTHER" id="PTHR34220:SF7">
    <property type="entry name" value="SENSOR HISTIDINE KINASE YPDA"/>
    <property type="match status" value="1"/>
</dbReference>
<evidence type="ECO:0000256" key="2">
    <source>
        <dbReference type="ARBA" id="ARBA00022475"/>
    </source>
</evidence>
<keyword evidence="9" id="KW-1185">Reference proteome</keyword>
<proteinExistence type="predicted"/>
<sequence length="598" mass="67306">MMHRLYKLKLKHQFVLFFISLIVLPILVAYWLVSVKVTSITEKQMGDTLFQLVKTSHLTLDEVIASVDGTSEKLLISPEIRRLLDAPLSTDYDRLKEYLALDQLLTSYSSPNAINYSVCIPDLAMRYTFAPASDVKPNGVFFSCDTLPGGWFQDAVNERGSGIIRILVKPGDNASSEKTAAYVRGMTSSHEKDRPASVLVITGLNLLLQKNIQSLRIPSGGQIVLLDKSNIILADNAANLAVGDRLPVPDSVKSLEDGVVLERNGRDSWMYAFHTSADSETKLLFKIPRQSIVGEHEGIRQLFNMLMIVYFFILLLASLYLIRHILSPLSRLTRLTRSFEPGRTLGNEMLLERNDEIGMLNQSFIEMTKRLNQTVHDKYVLELKHKESELALLHSQINPHLLYNTLESIHWRIMLEGGRESAEMVRDLSLLMRIGLSRGEKLIPVQEEIKHVEAYIRLQLKRYNYAFVVSWDVEEEAKSVLIPKVILQPLVENAIMHGIRKMGSDGRLSISLRAQGEALHIAIADNGYQAVDLAKLHAILEGKLPHGGYGILNVHRRIRLHFGEEYGLSYKELQAGGTQAVIVMPLVGKTVAADDNRR</sequence>